<evidence type="ECO:0000313" key="9">
    <source>
        <dbReference type="EMBL" id="HIX77623.1"/>
    </source>
</evidence>
<accession>A0A9D2BIS7</accession>
<dbReference type="InterPro" id="IPR017961">
    <property type="entry name" value="DNA_pol_Y-fam_little_finger"/>
</dbReference>
<evidence type="ECO:0000256" key="3">
    <source>
        <dbReference type="ARBA" id="ARBA00022695"/>
    </source>
</evidence>
<dbReference type="GO" id="GO:0006281">
    <property type="term" value="P:DNA repair"/>
    <property type="evidence" value="ECO:0007669"/>
    <property type="project" value="UniProtKB-UniRule"/>
</dbReference>
<comment type="subunit">
    <text evidence="6">Monomer.</text>
</comment>
<dbReference type="InterPro" id="IPR024728">
    <property type="entry name" value="PolY_HhH_motif"/>
</dbReference>
<keyword evidence="6" id="KW-0238">DNA-binding</keyword>
<dbReference type="GO" id="GO:0000287">
    <property type="term" value="F:magnesium ion binding"/>
    <property type="evidence" value="ECO:0007669"/>
    <property type="project" value="UniProtKB-UniRule"/>
</dbReference>
<keyword evidence="2 6" id="KW-0515">Mutator protein</keyword>
<comment type="cofactor">
    <cofactor evidence="6">
        <name>Mg(2+)</name>
        <dbReference type="ChEBI" id="CHEBI:18420"/>
    </cofactor>
    <text evidence="6">Binds 2 magnesium ions per subunit.</text>
</comment>
<evidence type="ECO:0000256" key="7">
    <source>
        <dbReference type="SAM" id="MobiDB-lite"/>
    </source>
</evidence>
<organism evidence="9 10">
    <name type="scientific">Candidatus Fusicatenibacter merdavium</name>
    <dbReference type="NCBI Taxonomy" id="2838600"/>
    <lineage>
        <taxon>Bacteria</taxon>
        <taxon>Bacillati</taxon>
        <taxon>Bacillota</taxon>
        <taxon>Clostridia</taxon>
        <taxon>Lachnospirales</taxon>
        <taxon>Lachnospiraceae</taxon>
        <taxon>Fusicatenibacter</taxon>
    </lineage>
</organism>
<dbReference type="InterPro" id="IPR001126">
    <property type="entry name" value="UmuC"/>
</dbReference>
<dbReference type="InterPro" id="IPR043128">
    <property type="entry name" value="Rev_trsase/Diguanyl_cyclase"/>
</dbReference>
<dbReference type="GO" id="GO:0003887">
    <property type="term" value="F:DNA-directed DNA polymerase activity"/>
    <property type="evidence" value="ECO:0007669"/>
    <property type="project" value="UniProtKB-UniRule"/>
</dbReference>
<comment type="subcellular location">
    <subcellularLocation>
        <location evidence="6">Cytoplasm</location>
    </subcellularLocation>
</comment>
<comment type="catalytic activity">
    <reaction evidence="6">
        <text>DNA(n) + a 2'-deoxyribonucleoside 5'-triphosphate = DNA(n+1) + diphosphate</text>
        <dbReference type="Rhea" id="RHEA:22508"/>
        <dbReference type="Rhea" id="RHEA-COMP:17339"/>
        <dbReference type="Rhea" id="RHEA-COMP:17340"/>
        <dbReference type="ChEBI" id="CHEBI:33019"/>
        <dbReference type="ChEBI" id="CHEBI:61560"/>
        <dbReference type="ChEBI" id="CHEBI:173112"/>
        <dbReference type="EC" id="2.7.7.7"/>
    </reaction>
</comment>
<keyword evidence="6" id="KW-0234">DNA repair</keyword>
<evidence type="ECO:0000256" key="5">
    <source>
        <dbReference type="ARBA" id="ARBA00022932"/>
    </source>
</evidence>
<dbReference type="GO" id="GO:0005829">
    <property type="term" value="C:cytosol"/>
    <property type="evidence" value="ECO:0007669"/>
    <property type="project" value="TreeGrafter"/>
</dbReference>
<dbReference type="Gene3D" id="3.40.1170.60">
    <property type="match status" value="1"/>
</dbReference>
<keyword evidence="6 9" id="KW-0808">Transferase</keyword>
<evidence type="ECO:0000256" key="2">
    <source>
        <dbReference type="ARBA" id="ARBA00022457"/>
    </source>
</evidence>
<dbReference type="Gene3D" id="1.10.150.20">
    <property type="entry name" value="5' to 3' exonuclease, C-terminal subdomain"/>
    <property type="match status" value="1"/>
</dbReference>
<dbReference type="InterPro" id="IPR050116">
    <property type="entry name" value="DNA_polymerase-Y"/>
</dbReference>
<keyword evidence="6" id="KW-0235">DNA replication</keyword>
<feature type="site" description="Substrate discrimination" evidence="6">
    <location>
        <position position="16"/>
    </location>
</feature>
<keyword evidence="5 6" id="KW-0239">DNA-directed DNA polymerase</keyword>
<dbReference type="Gene3D" id="3.30.1490.100">
    <property type="entry name" value="DNA polymerase, Y-family, little finger domain"/>
    <property type="match status" value="1"/>
</dbReference>
<dbReference type="EC" id="2.7.7.7" evidence="6"/>
<evidence type="ECO:0000256" key="1">
    <source>
        <dbReference type="ARBA" id="ARBA00010945"/>
    </source>
</evidence>
<dbReference type="SUPFAM" id="SSF100879">
    <property type="entry name" value="Lesion bypass DNA polymerase (Y-family), little finger domain"/>
    <property type="match status" value="1"/>
</dbReference>
<proteinExistence type="inferred from homology"/>
<dbReference type="InterPro" id="IPR043502">
    <property type="entry name" value="DNA/RNA_pol_sf"/>
</dbReference>
<keyword evidence="3 6" id="KW-0548">Nucleotidyltransferase</keyword>
<dbReference type="EMBL" id="DXEK01000141">
    <property type="protein sequence ID" value="HIX77623.1"/>
    <property type="molecule type" value="Genomic_DNA"/>
</dbReference>
<dbReference type="Pfam" id="PF00817">
    <property type="entry name" value="IMS"/>
    <property type="match status" value="1"/>
</dbReference>
<keyword evidence="4 6" id="KW-0227">DNA damage</keyword>
<dbReference type="Gene3D" id="3.30.70.270">
    <property type="match status" value="1"/>
</dbReference>
<dbReference type="AlphaFoldDB" id="A0A9D2BIS7"/>
<evidence type="ECO:0000313" key="10">
    <source>
        <dbReference type="Proteomes" id="UP000886890"/>
    </source>
</evidence>
<comment type="function">
    <text evidence="6">Poorly processive, error-prone DNA polymerase involved in untargeted mutagenesis. Copies undamaged DNA at stalled replication forks, which arise in vivo from mismatched or misaligned primer ends. These misaligned primers can be extended by PolIV. Exhibits no 3'-5' exonuclease (proofreading) activity. May be involved in translesional synthesis, in conjunction with the beta clamp from PolIII.</text>
</comment>
<keyword evidence="6" id="KW-0460">Magnesium</keyword>
<evidence type="ECO:0000259" key="8">
    <source>
        <dbReference type="PROSITE" id="PS50173"/>
    </source>
</evidence>
<dbReference type="Proteomes" id="UP000886890">
    <property type="component" value="Unassembled WGS sequence"/>
</dbReference>
<keyword evidence="6" id="KW-0963">Cytoplasm</keyword>
<protein>
    <recommendedName>
        <fullName evidence="6">DNA polymerase IV</fullName>
        <shortName evidence="6">Pol IV</shortName>
        <ecNumber evidence="6">2.7.7.7</ecNumber>
    </recommendedName>
</protein>
<evidence type="ECO:0000256" key="6">
    <source>
        <dbReference type="HAMAP-Rule" id="MF_01113"/>
    </source>
</evidence>
<dbReference type="Pfam" id="PF11799">
    <property type="entry name" value="IMS_C"/>
    <property type="match status" value="1"/>
</dbReference>
<dbReference type="SUPFAM" id="SSF56672">
    <property type="entry name" value="DNA/RNA polymerases"/>
    <property type="match status" value="1"/>
</dbReference>
<dbReference type="PROSITE" id="PS50173">
    <property type="entry name" value="UMUC"/>
    <property type="match status" value="1"/>
</dbReference>
<feature type="active site" evidence="6">
    <location>
        <position position="115"/>
    </location>
</feature>
<dbReference type="Pfam" id="PF11798">
    <property type="entry name" value="IMS_HHH"/>
    <property type="match status" value="1"/>
</dbReference>
<name>A0A9D2BIS7_9FIRM</name>
<reference evidence="9" key="2">
    <citation type="submission" date="2021-04" db="EMBL/GenBank/DDBJ databases">
        <authorList>
            <person name="Gilroy R."/>
        </authorList>
    </citation>
    <scope>NUCLEOTIDE SEQUENCE</scope>
    <source>
        <strain evidence="9">CHK183-1962</strain>
    </source>
</reference>
<feature type="region of interest" description="Disordered" evidence="7">
    <location>
        <begin position="397"/>
        <end position="420"/>
    </location>
</feature>
<feature type="domain" description="UmuC" evidence="8">
    <location>
        <begin position="7"/>
        <end position="196"/>
    </location>
</feature>
<dbReference type="PANTHER" id="PTHR11076:SF35">
    <property type="entry name" value="DNA REPAIR PROTEIN HOMOLOG YOBH"/>
    <property type="match status" value="1"/>
</dbReference>
<keyword evidence="6" id="KW-0479">Metal-binding</keyword>
<dbReference type="NCBIfam" id="NF002848">
    <property type="entry name" value="PRK03103.1"/>
    <property type="match status" value="1"/>
</dbReference>
<comment type="caution">
    <text evidence="9">The sequence shown here is derived from an EMBL/GenBank/DDBJ whole genome shotgun (WGS) entry which is preliminary data.</text>
</comment>
<dbReference type="GO" id="GO:0042276">
    <property type="term" value="P:error-prone translesion synthesis"/>
    <property type="evidence" value="ECO:0007669"/>
    <property type="project" value="TreeGrafter"/>
</dbReference>
<feature type="binding site" evidence="6">
    <location>
        <position position="11"/>
    </location>
    <ligand>
        <name>Mg(2+)</name>
        <dbReference type="ChEBI" id="CHEBI:18420"/>
    </ligand>
</feature>
<reference evidence="9" key="1">
    <citation type="journal article" date="2021" name="PeerJ">
        <title>Extensive microbial diversity within the chicken gut microbiome revealed by metagenomics and culture.</title>
        <authorList>
            <person name="Gilroy R."/>
            <person name="Ravi A."/>
            <person name="Getino M."/>
            <person name="Pursley I."/>
            <person name="Horton D.L."/>
            <person name="Alikhan N.F."/>
            <person name="Baker D."/>
            <person name="Gharbi K."/>
            <person name="Hall N."/>
            <person name="Watson M."/>
            <person name="Adriaenssens E.M."/>
            <person name="Foster-Nyarko E."/>
            <person name="Jarju S."/>
            <person name="Secka A."/>
            <person name="Antonio M."/>
            <person name="Oren A."/>
            <person name="Chaudhuri R.R."/>
            <person name="La Ragione R."/>
            <person name="Hildebrand F."/>
            <person name="Pallen M.J."/>
        </authorList>
    </citation>
    <scope>NUCLEOTIDE SEQUENCE</scope>
    <source>
        <strain evidence="9">CHK183-1962</strain>
    </source>
</reference>
<comment type="similarity">
    <text evidence="1 6">Belongs to the DNA polymerase type-Y family.</text>
</comment>
<feature type="binding site" evidence="6">
    <location>
        <position position="114"/>
    </location>
    <ligand>
        <name>Mg(2+)</name>
        <dbReference type="ChEBI" id="CHEBI:18420"/>
    </ligand>
</feature>
<dbReference type="HAMAP" id="MF_01113">
    <property type="entry name" value="DNApol_IV"/>
    <property type="match status" value="1"/>
</dbReference>
<dbReference type="CDD" id="cd03586">
    <property type="entry name" value="PolY_Pol_IV_kappa"/>
    <property type="match status" value="1"/>
</dbReference>
<dbReference type="PANTHER" id="PTHR11076">
    <property type="entry name" value="DNA REPAIR POLYMERASE UMUC / TRANSFERASE FAMILY MEMBER"/>
    <property type="match status" value="1"/>
</dbReference>
<dbReference type="GO" id="GO:0006261">
    <property type="term" value="P:DNA-templated DNA replication"/>
    <property type="evidence" value="ECO:0007669"/>
    <property type="project" value="UniProtKB-UniRule"/>
</dbReference>
<evidence type="ECO:0000256" key="4">
    <source>
        <dbReference type="ARBA" id="ARBA00022763"/>
    </source>
</evidence>
<dbReference type="GO" id="GO:0009432">
    <property type="term" value="P:SOS response"/>
    <property type="evidence" value="ECO:0007669"/>
    <property type="project" value="TreeGrafter"/>
</dbReference>
<dbReference type="GO" id="GO:0003684">
    <property type="term" value="F:damaged DNA binding"/>
    <property type="evidence" value="ECO:0007669"/>
    <property type="project" value="InterPro"/>
</dbReference>
<dbReference type="InterPro" id="IPR036775">
    <property type="entry name" value="DNA_pol_Y-fam_lit_finger_sf"/>
</dbReference>
<gene>
    <name evidence="6" type="primary">dinB</name>
    <name evidence="9" type="ORF">H9734_08540</name>
</gene>
<dbReference type="InterPro" id="IPR022880">
    <property type="entry name" value="DNApol_IV"/>
</dbReference>
<sequence>MKKQQIYFHIDVNSAFLSWSSLLHRGESGYPDRIQEIPAAIGGNEENRHGIVLAKSVAAKRFGVQTGEPLARAREKCPELLVFPPDYDQYVKCSRKLMKLLSEYSPTVEQYSIDEAFVDMTGMEKLFGEPLDCAQKIRVRIREELGFTVNVGISVNRLLAKMASDFEKPDKVHTLFPDEIPRKMWPLPVRELFGVGGSTEKKLEKLGIHTIGDLAKSDRDYLARNLKSQGKVLWDYANGIESSPMVGREVENKGYGNSVTLPRDLLTVEDARLVILSLCETVGTRLRMDQMKGSVVTVQLVDSSFRRRSHQEQLGRMTDSTNEIYAAACRLLREMWNNHPIRLIGVQVSKAAKEEYHQLSLFGEEENEKQRKLDAAIDKIRGKYGEDAIKRTSFLDSPYSHMSKGLNQAKRKNRGTECEK</sequence>